<dbReference type="AlphaFoldDB" id="A0A5C5V2L1"/>
<feature type="region of interest" description="Disordered" evidence="1">
    <location>
        <begin position="340"/>
        <end position="367"/>
    </location>
</feature>
<dbReference type="NCBIfam" id="TIGR02532">
    <property type="entry name" value="IV_pilin_GFxxxE"/>
    <property type="match status" value="1"/>
</dbReference>
<protein>
    <submittedName>
        <fullName evidence="3">Type II secretion system protein G</fullName>
    </submittedName>
</protein>
<reference evidence="3 4" key="1">
    <citation type="submission" date="2019-02" db="EMBL/GenBank/DDBJ databases">
        <title>Deep-cultivation of Planctomycetes and their phenomic and genomic characterization uncovers novel biology.</title>
        <authorList>
            <person name="Wiegand S."/>
            <person name="Jogler M."/>
            <person name="Boedeker C."/>
            <person name="Pinto D."/>
            <person name="Vollmers J."/>
            <person name="Rivas-Marin E."/>
            <person name="Kohn T."/>
            <person name="Peeters S.H."/>
            <person name="Heuer A."/>
            <person name="Rast P."/>
            <person name="Oberbeckmann S."/>
            <person name="Bunk B."/>
            <person name="Jeske O."/>
            <person name="Meyerdierks A."/>
            <person name="Storesund J.E."/>
            <person name="Kallscheuer N."/>
            <person name="Luecker S."/>
            <person name="Lage O.M."/>
            <person name="Pohl T."/>
            <person name="Merkel B.J."/>
            <person name="Hornburger P."/>
            <person name="Mueller R.-W."/>
            <person name="Bruemmer F."/>
            <person name="Labrenz M."/>
            <person name="Spormann A.M."/>
            <person name="Op Den Camp H."/>
            <person name="Overmann J."/>
            <person name="Amann R."/>
            <person name="Jetten M.S.M."/>
            <person name="Mascher T."/>
            <person name="Medema M.H."/>
            <person name="Devos D.P."/>
            <person name="Kaster A.-K."/>
            <person name="Ovreas L."/>
            <person name="Rohde M."/>
            <person name="Galperin M.Y."/>
            <person name="Jogler C."/>
        </authorList>
    </citation>
    <scope>NUCLEOTIDE SEQUENCE [LARGE SCALE GENOMIC DNA]</scope>
    <source>
        <strain evidence="3 4">KOR34</strain>
    </source>
</reference>
<feature type="domain" description="DUF1559" evidence="2">
    <location>
        <begin position="33"/>
        <end position="326"/>
    </location>
</feature>
<proteinExistence type="predicted"/>
<dbReference type="InterPro" id="IPR012902">
    <property type="entry name" value="N_methyl_site"/>
</dbReference>
<sequence>MNHRQRHAFTLVELLVVITIIGMLVALLLPAVQAARAAARTAQCANNLRQVGLAVTGYETEKQKYPGYLQPVKRTAALYATINFNGTALSESTLRDSAGSGNDKLESRFSWAAMIAPNVERQDMWDAITEMGNGFKIPTVSVFLCPADTELTSLQGNAGLSYIANTGAWDFNSSQTFYGPATTGANTGDTKANGLFMNHVLGNEKVLATDIQDGASMTIMLAENIQKNPQYCWAGVDANGLGEAQFGMVWMTGSGTAPNDLISRDESVLSDPSNINRQAPIGEEVGVQFPATTPAYARPSSGHPSGTINTVFADGHAQPINPQIDPIVYQQLLAPNNRKCVDPANHNDNTQPISDYRLAPPLADGSF</sequence>
<dbReference type="RefSeq" id="WP_228714709.1">
    <property type="nucleotide sequence ID" value="NZ_SIHJ01000003.1"/>
</dbReference>
<evidence type="ECO:0000259" key="2">
    <source>
        <dbReference type="Pfam" id="PF07596"/>
    </source>
</evidence>
<keyword evidence="4" id="KW-1185">Reference proteome</keyword>
<name>A0A5C5V2L1_9BACT</name>
<gene>
    <name evidence="3" type="primary">xcpT_18</name>
    <name evidence="3" type="ORF">KOR34_39750</name>
</gene>
<dbReference type="PANTHER" id="PTHR30093">
    <property type="entry name" value="GENERAL SECRETION PATHWAY PROTEIN G"/>
    <property type="match status" value="1"/>
</dbReference>
<evidence type="ECO:0000313" key="4">
    <source>
        <dbReference type="Proteomes" id="UP000316714"/>
    </source>
</evidence>
<accession>A0A5C5V2L1</accession>
<dbReference type="Pfam" id="PF07963">
    <property type="entry name" value="N_methyl"/>
    <property type="match status" value="1"/>
</dbReference>
<comment type="caution">
    <text evidence="3">The sequence shown here is derived from an EMBL/GenBank/DDBJ whole genome shotgun (WGS) entry which is preliminary data.</text>
</comment>
<evidence type="ECO:0000313" key="3">
    <source>
        <dbReference type="EMBL" id="TWT32213.1"/>
    </source>
</evidence>
<dbReference type="InterPro" id="IPR045584">
    <property type="entry name" value="Pilin-like"/>
</dbReference>
<dbReference type="PANTHER" id="PTHR30093:SF2">
    <property type="entry name" value="TYPE II SECRETION SYSTEM PROTEIN H"/>
    <property type="match status" value="1"/>
</dbReference>
<evidence type="ECO:0000256" key="1">
    <source>
        <dbReference type="SAM" id="MobiDB-lite"/>
    </source>
</evidence>
<dbReference type="Gene3D" id="3.30.700.10">
    <property type="entry name" value="Glycoprotein, Type 4 Pilin"/>
    <property type="match status" value="1"/>
</dbReference>
<dbReference type="SUPFAM" id="SSF54523">
    <property type="entry name" value="Pili subunits"/>
    <property type="match status" value="1"/>
</dbReference>
<dbReference type="EMBL" id="SIHJ01000003">
    <property type="protein sequence ID" value="TWT32213.1"/>
    <property type="molecule type" value="Genomic_DNA"/>
</dbReference>
<dbReference type="Pfam" id="PF07596">
    <property type="entry name" value="SBP_bac_10"/>
    <property type="match status" value="1"/>
</dbReference>
<dbReference type="InterPro" id="IPR011453">
    <property type="entry name" value="DUF1559"/>
</dbReference>
<organism evidence="3 4">
    <name type="scientific">Posidoniimonas corsicana</name>
    <dbReference type="NCBI Taxonomy" id="1938618"/>
    <lineage>
        <taxon>Bacteria</taxon>
        <taxon>Pseudomonadati</taxon>
        <taxon>Planctomycetota</taxon>
        <taxon>Planctomycetia</taxon>
        <taxon>Pirellulales</taxon>
        <taxon>Lacipirellulaceae</taxon>
        <taxon>Posidoniimonas</taxon>
    </lineage>
</organism>
<dbReference type="Proteomes" id="UP000316714">
    <property type="component" value="Unassembled WGS sequence"/>
</dbReference>